<evidence type="ECO:0000313" key="3">
    <source>
        <dbReference type="Proteomes" id="UP000481861"/>
    </source>
</evidence>
<keyword evidence="3" id="KW-1185">Reference proteome</keyword>
<dbReference type="Proteomes" id="UP000481861">
    <property type="component" value="Unassembled WGS sequence"/>
</dbReference>
<name>A0A7C8ML75_9PLEO</name>
<reference evidence="2 3" key="1">
    <citation type="submission" date="2020-01" db="EMBL/GenBank/DDBJ databases">
        <authorList>
            <consortium name="DOE Joint Genome Institute"/>
            <person name="Haridas S."/>
            <person name="Albert R."/>
            <person name="Binder M."/>
            <person name="Bloem J."/>
            <person name="Labutti K."/>
            <person name="Salamov A."/>
            <person name="Andreopoulos B."/>
            <person name="Baker S.E."/>
            <person name="Barry K."/>
            <person name="Bills G."/>
            <person name="Bluhm B.H."/>
            <person name="Cannon C."/>
            <person name="Castanera R."/>
            <person name="Culley D.E."/>
            <person name="Daum C."/>
            <person name="Ezra D."/>
            <person name="Gonzalez J.B."/>
            <person name="Henrissat B."/>
            <person name="Kuo A."/>
            <person name="Liang C."/>
            <person name="Lipzen A."/>
            <person name="Lutzoni F."/>
            <person name="Magnuson J."/>
            <person name="Mondo S."/>
            <person name="Nolan M."/>
            <person name="Ohm R."/>
            <person name="Pangilinan J."/>
            <person name="Park H.-J.H."/>
            <person name="Ramirez L."/>
            <person name="Alfaro M."/>
            <person name="Sun H."/>
            <person name="Tritt A."/>
            <person name="Yoshinaga Y."/>
            <person name="Zwiers L.-H.L."/>
            <person name="Turgeon B.G."/>
            <person name="Goodwin S.B."/>
            <person name="Spatafora J.W."/>
            <person name="Crous P.W."/>
            <person name="Grigoriev I.V."/>
        </authorList>
    </citation>
    <scope>NUCLEOTIDE SEQUENCE [LARGE SCALE GENOMIC DNA]</scope>
    <source>
        <strain evidence="2 3">CBS 611.86</strain>
    </source>
</reference>
<dbReference type="EMBL" id="JAADJZ010000003">
    <property type="protein sequence ID" value="KAF2876162.1"/>
    <property type="molecule type" value="Genomic_DNA"/>
</dbReference>
<dbReference type="OrthoDB" id="7984201at2759"/>
<organism evidence="2 3">
    <name type="scientific">Massariosphaeria phaeospora</name>
    <dbReference type="NCBI Taxonomy" id="100035"/>
    <lineage>
        <taxon>Eukaryota</taxon>
        <taxon>Fungi</taxon>
        <taxon>Dikarya</taxon>
        <taxon>Ascomycota</taxon>
        <taxon>Pezizomycotina</taxon>
        <taxon>Dothideomycetes</taxon>
        <taxon>Pleosporomycetidae</taxon>
        <taxon>Pleosporales</taxon>
        <taxon>Pleosporales incertae sedis</taxon>
        <taxon>Massariosphaeria</taxon>
    </lineage>
</organism>
<dbReference type="AlphaFoldDB" id="A0A7C8ML75"/>
<sequence>MAPARIYIPSAAVLRALTRPQPPRCPFARPLTAQFVRGKRSKAKAQPVDTRKLPPPVQTDDLDPNTPPKGPVPDHVLNESGISGIEWYERDLDKGTPDRLISRIETREDMRRDQEMLDMLEEDDRNPDYDDTELKRRLIDSLITNPNFADLTEELQAMKADVLSPDERRAQEQQLAKEMEPEMKEMDSMFHMAVYESLDDMLKDPDIAEAHADIRQLRDNIPEKADLENPEFQNALVRLNTILGKNPAFQKKLAVMREQEALDEKEEDSTVNQELAQELETFDPDKPIETPEDLDKLLLAMKGLMKEMGGDKELEDELDSVINEDPFAEEDGTFEREMDFTELAEEIKKLSVAGAGKAATTQPADDAYENLDPETKAKVDKIMDDPKLMEKLLYIQDLLVHRKANASTSASANRDLTAIPHSTAPDPITLSASRTTSLGARIKTAESDPSHVAAMQRLHITLLPPFHVNPSLRSLNKALKFSYVGANDSVRRILWRAYQRARTVPTLLQNIPDDAWDLIYYSQAVTWGSNQNRLHHLRVILGDLKSLGREGPPTHPATLVPRGEEGEEVD</sequence>
<evidence type="ECO:0000256" key="1">
    <source>
        <dbReference type="SAM" id="MobiDB-lite"/>
    </source>
</evidence>
<feature type="region of interest" description="Disordered" evidence="1">
    <location>
        <begin position="548"/>
        <end position="570"/>
    </location>
</feature>
<proteinExistence type="predicted"/>
<feature type="region of interest" description="Disordered" evidence="1">
    <location>
        <begin position="36"/>
        <end position="78"/>
    </location>
</feature>
<comment type="caution">
    <text evidence="2">The sequence shown here is derived from an EMBL/GenBank/DDBJ whole genome shotgun (WGS) entry which is preliminary data.</text>
</comment>
<evidence type="ECO:0000313" key="2">
    <source>
        <dbReference type="EMBL" id="KAF2876162.1"/>
    </source>
</evidence>
<accession>A0A7C8ML75</accession>
<gene>
    <name evidence="2" type="ORF">BDV95DRAFT_590334</name>
</gene>
<protein>
    <submittedName>
        <fullName evidence="2">Uncharacterized protein</fullName>
    </submittedName>
</protein>